<sequence length="96" mass="10585">MLLDNAQKGCNSATKNGRFESIGSQVMARNFLQKVSVFWWNKMQSSERVTPPDLKVDMSNILGPVSCKGQAPDELQFWASTCNSTASELVSSPFIP</sequence>
<organism evidence="1 2">
    <name type="scientific">Romanomermis culicivorax</name>
    <name type="common">Nematode worm</name>
    <dbReference type="NCBI Taxonomy" id="13658"/>
    <lineage>
        <taxon>Eukaryota</taxon>
        <taxon>Metazoa</taxon>
        <taxon>Ecdysozoa</taxon>
        <taxon>Nematoda</taxon>
        <taxon>Enoplea</taxon>
        <taxon>Dorylaimia</taxon>
        <taxon>Mermithida</taxon>
        <taxon>Mermithoidea</taxon>
        <taxon>Mermithidae</taxon>
        <taxon>Romanomermis</taxon>
    </lineage>
</organism>
<keyword evidence="1" id="KW-1185">Reference proteome</keyword>
<name>A0A915HLE5_ROMCU</name>
<evidence type="ECO:0000313" key="2">
    <source>
        <dbReference type="WBParaSite" id="nRc.2.0.1.t02167-RA"/>
    </source>
</evidence>
<dbReference type="WBParaSite" id="nRc.2.0.1.t02167-RA">
    <property type="protein sequence ID" value="nRc.2.0.1.t02167-RA"/>
    <property type="gene ID" value="nRc.2.0.1.g02167"/>
</dbReference>
<accession>A0A915HLE5</accession>
<dbReference type="AlphaFoldDB" id="A0A915HLE5"/>
<dbReference type="Proteomes" id="UP000887565">
    <property type="component" value="Unplaced"/>
</dbReference>
<proteinExistence type="predicted"/>
<reference evidence="2" key="1">
    <citation type="submission" date="2022-11" db="UniProtKB">
        <authorList>
            <consortium name="WormBaseParasite"/>
        </authorList>
    </citation>
    <scope>IDENTIFICATION</scope>
</reference>
<evidence type="ECO:0000313" key="1">
    <source>
        <dbReference type="Proteomes" id="UP000887565"/>
    </source>
</evidence>
<protein>
    <submittedName>
        <fullName evidence="2">Uncharacterized protein</fullName>
    </submittedName>
</protein>